<organism evidence="1 2">
    <name type="scientific">Leptospira noguchii</name>
    <dbReference type="NCBI Taxonomy" id="28182"/>
    <lineage>
        <taxon>Bacteria</taxon>
        <taxon>Pseudomonadati</taxon>
        <taxon>Spirochaetota</taxon>
        <taxon>Spirochaetia</taxon>
        <taxon>Leptospirales</taxon>
        <taxon>Leptospiraceae</taxon>
        <taxon>Leptospira</taxon>
    </lineage>
</organism>
<accession>M6VU23</accession>
<dbReference type="Proteomes" id="UP000012112">
    <property type="component" value="Unassembled WGS sequence"/>
</dbReference>
<gene>
    <name evidence="1" type="ORF">LEP1GSC172_2907</name>
</gene>
<reference evidence="1 2" key="1">
    <citation type="submission" date="2013-01" db="EMBL/GenBank/DDBJ databases">
        <authorList>
            <person name="Harkins D.M."/>
            <person name="Durkin A.S."/>
            <person name="Brinkac L.M."/>
            <person name="Haft D.H."/>
            <person name="Selengut J.D."/>
            <person name="Sanka R."/>
            <person name="DePew J."/>
            <person name="Purushe J."/>
            <person name="Matthias M.A."/>
            <person name="Vinetz J.M."/>
            <person name="Sutton G.G."/>
            <person name="Nierman W.C."/>
            <person name="Fouts D.E."/>
        </authorList>
    </citation>
    <scope>NUCLEOTIDE SEQUENCE [LARGE SCALE GENOMIC DNA]</scope>
    <source>
        <strain evidence="1 2">HAI1536</strain>
    </source>
</reference>
<sequence length="38" mass="4435">MKECSTEFLASIPFALYRIHVCLKFRTFRKKLTNSGPT</sequence>
<evidence type="ECO:0000313" key="2">
    <source>
        <dbReference type="Proteomes" id="UP000012112"/>
    </source>
</evidence>
<comment type="caution">
    <text evidence="1">The sequence shown here is derived from an EMBL/GenBank/DDBJ whole genome shotgun (WGS) entry which is preliminary data.</text>
</comment>
<dbReference type="AlphaFoldDB" id="M6VU23"/>
<protein>
    <submittedName>
        <fullName evidence="1">Uncharacterized protein</fullName>
    </submittedName>
</protein>
<dbReference type="EMBL" id="AKWD02000053">
    <property type="protein sequence ID" value="EMO53028.1"/>
    <property type="molecule type" value="Genomic_DNA"/>
</dbReference>
<name>M6VU23_9LEPT</name>
<evidence type="ECO:0000313" key="1">
    <source>
        <dbReference type="EMBL" id="EMO53028.1"/>
    </source>
</evidence>
<proteinExistence type="predicted"/>